<accession>A0A0L7R0P9</accession>
<organism evidence="2 3">
    <name type="scientific">Habropoda laboriosa</name>
    <dbReference type="NCBI Taxonomy" id="597456"/>
    <lineage>
        <taxon>Eukaryota</taxon>
        <taxon>Metazoa</taxon>
        <taxon>Ecdysozoa</taxon>
        <taxon>Arthropoda</taxon>
        <taxon>Hexapoda</taxon>
        <taxon>Insecta</taxon>
        <taxon>Pterygota</taxon>
        <taxon>Neoptera</taxon>
        <taxon>Endopterygota</taxon>
        <taxon>Hymenoptera</taxon>
        <taxon>Apocrita</taxon>
        <taxon>Aculeata</taxon>
        <taxon>Apoidea</taxon>
        <taxon>Anthophila</taxon>
        <taxon>Apidae</taxon>
        <taxon>Habropoda</taxon>
    </lineage>
</organism>
<gene>
    <name evidence="2" type="ORF">WH47_01600</name>
</gene>
<evidence type="ECO:0000259" key="1">
    <source>
        <dbReference type="PROSITE" id="PS50908"/>
    </source>
</evidence>
<dbReference type="Gene3D" id="3.10.110.10">
    <property type="entry name" value="Ubiquitin Conjugating Enzyme"/>
    <property type="match status" value="1"/>
</dbReference>
<dbReference type="CDD" id="cd23829">
    <property type="entry name" value="RWD_RWDD2"/>
    <property type="match status" value="1"/>
</dbReference>
<dbReference type="OrthoDB" id="432412at2759"/>
<keyword evidence="3" id="KW-1185">Reference proteome</keyword>
<dbReference type="InterPro" id="IPR016135">
    <property type="entry name" value="UBQ-conjugating_enzyme/RWD"/>
</dbReference>
<dbReference type="Proteomes" id="UP000053825">
    <property type="component" value="Unassembled WGS sequence"/>
</dbReference>
<dbReference type="InterPro" id="IPR059181">
    <property type="entry name" value="RWDD2A-B_C"/>
</dbReference>
<dbReference type="InterPro" id="IPR017359">
    <property type="entry name" value="Phi-like"/>
</dbReference>
<dbReference type="PROSITE" id="PS50908">
    <property type="entry name" value="RWD"/>
    <property type="match status" value="1"/>
</dbReference>
<evidence type="ECO:0000313" key="3">
    <source>
        <dbReference type="Proteomes" id="UP000053825"/>
    </source>
</evidence>
<name>A0A0L7R0P9_9HYME</name>
<dbReference type="PIRSF" id="PIRSF038021">
    <property type="entry name" value="UCP038021_RWDD2"/>
    <property type="match status" value="1"/>
</dbReference>
<reference evidence="2 3" key="1">
    <citation type="submission" date="2015-07" db="EMBL/GenBank/DDBJ databases">
        <title>The genome of Habropoda laboriosa.</title>
        <authorList>
            <person name="Pan H."/>
            <person name="Kapheim K."/>
        </authorList>
    </citation>
    <scope>NUCLEOTIDE SEQUENCE [LARGE SCALE GENOMIC DNA]</scope>
    <source>
        <strain evidence="2">0110345459</strain>
    </source>
</reference>
<dbReference type="PANTHER" id="PTHR15955:SF8">
    <property type="entry name" value="RWD DOMAIN-CONTAINING PROTEIN 2B-RELATED"/>
    <property type="match status" value="1"/>
</dbReference>
<dbReference type="InterPro" id="IPR006575">
    <property type="entry name" value="RWD_dom"/>
</dbReference>
<protein>
    <submittedName>
        <fullName evidence="2">RWD domain-containing protein 2A</fullName>
    </submittedName>
</protein>
<dbReference type="SUPFAM" id="SSF54495">
    <property type="entry name" value="UBC-like"/>
    <property type="match status" value="1"/>
</dbReference>
<dbReference type="PANTHER" id="PTHR15955">
    <property type="entry name" value="RWD DOMAIN CONTAINING PROTEIN 2"/>
    <property type="match status" value="1"/>
</dbReference>
<dbReference type="CDD" id="cd24163">
    <property type="entry name" value="RWDD2_C"/>
    <property type="match status" value="1"/>
</dbReference>
<dbReference type="EMBL" id="KQ414670">
    <property type="protein sequence ID" value="KOC64432.1"/>
    <property type="molecule type" value="Genomic_DNA"/>
</dbReference>
<sequence length="273" mass="31868">MSTYEEINENLTAQICELEALQSVYPKELVITDHGVLADINNFIKNPMQELPQRLEYSIGISMNGGTIELLISLSSNYPKQKPEVYVRSSSLNRTQQLLLNQALSNVVEHQEEEEPCIYMLISWLQDNSEDYLAATIMNQRKESNNSKQKEKQEKSRGFARYWIYSHHIYSFCLAGKPGIICMEGAYNDCDYCWQKIKSMNWHKILVKLLEKEEDCKDIDIMRKFNNFQEISFPVSECSNDMSQMLKYLIEHKSQYAFKQLFGIEGRLPELLD</sequence>
<dbReference type="SMART" id="SM00591">
    <property type="entry name" value="RWD"/>
    <property type="match status" value="1"/>
</dbReference>
<dbReference type="Pfam" id="PF05773">
    <property type="entry name" value="RWD"/>
    <property type="match status" value="1"/>
</dbReference>
<feature type="domain" description="RWD" evidence="1">
    <location>
        <begin position="16"/>
        <end position="132"/>
    </location>
</feature>
<proteinExistence type="predicted"/>
<dbReference type="STRING" id="597456.A0A0L7R0P9"/>
<evidence type="ECO:0000313" key="2">
    <source>
        <dbReference type="EMBL" id="KOC64432.1"/>
    </source>
</evidence>
<dbReference type="AlphaFoldDB" id="A0A0L7R0P9"/>